<keyword evidence="6 14" id="KW-1133">Transmembrane helix</keyword>
<evidence type="ECO:0000256" key="7">
    <source>
        <dbReference type="ARBA" id="ARBA00023136"/>
    </source>
</evidence>
<evidence type="ECO:0000256" key="14">
    <source>
        <dbReference type="SAM" id="Phobius"/>
    </source>
</evidence>
<evidence type="ECO:0000256" key="4">
    <source>
        <dbReference type="ARBA" id="ARBA00022703"/>
    </source>
</evidence>
<keyword evidence="15" id="KW-0732">Signal</keyword>
<comment type="function">
    <text evidence="9">Can induce apoptosis in a caspase-dependent manner and plays a role in p53/TP53-dependent apoptosis.</text>
</comment>
<comment type="similarity">
    <text evidence="10">Belongs to the shisa family.</text>
</comment>
<protein>
    <recommendedName>
        <fullName evidence="11">Protein shisa-5</fullName>
    </recommendedName>
    <alternativeName>
        <fullName evidence="12">Scotin</fullName>
    </alternativeName>
</protein>
<organism evidence="17 18">
    <name type="scientific">Cyprinus carpio</name>
    <name type="common">Common carp</name>
    <dbReference type="NCBI Taxonomy" id="7962"/>
    <lineage>
        <taxon>Eukaryota</taxon>
        <taxon>Metazoa</taxon>
        <taxon>Chordata</taxon>
        <taxon>Craniata</taxon>
        <taxon>Vertebrata</taxon>
        <taxon>Euteleostomi</taxon>
        <taxon>Actinopterygii</taxon>
        <taxon>Neopterygii</taxon>
        <taxon>Teleostei</taxon>
        <taxon>Ostariophysi</taxon>
        <taxon>Cypriniformes</taxon>
        <taxon>Cyprinidae</taxon>
        <taxon>Cyprininae</taxon>
        <taxon>Cyprinus</taxon>
    </lineage>
</organism>
<dbReference type="Ensembl" id="ENSCCRT00020118426.1">
    <property type="protein sequence ID" value="ENSCCRP00020108396.1"/>
    <property type="gene ID" value="ENSCCRG00020049399.1"/>
</dbReference>
<dbReference type="PANTHER" id="PTHR31395">
    <property type="entry name" value="SHISA"/>
    <property type="match status" value="1"/>
</dbReference>
<keyword evidence="5" id="KW-0256">Endoplasmic reticulum</keyword>
<evidence type="ECO:0000256" key="8">
    <source>
        <dbReference type="ARBA" id="ARBA00023242"/>
    </source>
</evidence>
<dbReference type="PANTHER" id="PTHR31395:SF14">
    <property type="entry name" value="PROTEIN SHISA-5"/>
    <property type="match status" value="1"/>
</dbReference>
<feature type="domain" description="Shisa N-terminal" evidence="16">
    <location>
        <begin position="23"/>
        <end position="74"/>
    </location>
</feature>
<evidence type="ECO:0000259" key="16">
    <source>
        <dbReference type="Pfam" id="PF13908"/>
    </source>
</evidence>
<feature type="chain" id="PRO_5034342534" description="Protein shisa-5" evidence="15">
    <location>
        <begin position="22"/>
        <end position="210"/>
    </location>
</feature>
<evidence type="ECO:0000256" key="12">
    <source>
        <dbReference type="ARBA" id="ARBA00041983"/>
    </source>
</evidence>
<evidence type="ECO:0000256" key="13">
    <source>
        <dbReference type="SAM" id="MobiDB-lite"/>
    </source>
</evidence>
<evidence type="ECO:0000256" key="9">
    <source>
        <dbReference type="ARBA" id="ARBA00037507"/>
    </source>
</evidence>
<dbReference type="GO" id="GO:0006915">
    <property type="term" value="P:apoptotic process"/>
    <property type="evidence" value="ECO:0007669"/>
    <property type="project" value="UniProtKB-KW"/>
</dbReference>
<evidence type="ECO:0000256" key="5">
    <source>
        <dbReference type="ARBA" id="ARBA00022824"/>
    </source>
</evidence>
<evidence type="ECO:0000313" key="17">
    <source>
        <dbReference type="Ensembl" id="ENSCCRP00020108396.1"/>
    </source>
</evidence>
<feature type="signal peptide" evidence="15">
    <location>
        <begin position="1"/>
        <end position="21"/>
    </location>
</feature>
<dbReference type="Proteomes" id="UP000694701">
    <property type="component" value="Unplaced"/>
</dbReference>
<accession>A0A8C2KEG0</accession>
<dbReference type="GO" id="GO:0031965">
    <property type="term" value="C:nuclear membrane"/>
    <property type="evidence" value="ECO:0007669"/>
    <property type="project" value="UniProtKB-SubCell"/>
</dbReference>
<feature type="transmembrane region" description="Helical" evidence="14">
    <location>
        <begin position="79"/>
        <end position="107"/>
    </location>
</feature>
<dbReference type="GO" id="GO:0005789">
    <property type="term" value="C:endoplasmic reticulum membrane"/>
    <property type="evidence" value="ECO:0007669"/>
    <property type="project" value="UniProtKB-SubCell"/>
</dbReference>
<feature type="compositionally biased region" description="Polar residues" evidence="13">
    <location>
        <begin position="157"/>
        <end position="169"/>
    </location>
</feature>
<evidence type="ECO:0000256" key="15">
    <source>
        <dbReference type="SAM" id="SignalP"/>
    </source>
</evidence>
<evidence type="ECO:0000256" key="1">
    <source>
        <dbReference type="ARBA" id="ARBA00004115"/>
    </source>
</evidence>
<proteinExistence type="inferred from homology"/>
<name>A0A8C2KEG0_CYPCA</name>
<feature type="compositionally biased region" description="Pro residues" evidence="13">
    <location>
        <begin position="200"/>
        <end position="210"/>
    </location>
</feature>
<keyword evidence="8" id="KW-0539">Nucleus</keyword>
<dbReference type="InterPro" id="IPR053891">
    <property type="entry name" value="Shisa_N"/>
</dbReference>
<evidence type="ECO:0000256" key="3">
    <source>
        <dbReference type="ARBA" id="ARBA00022692"/>
    </source>
</evidence>
<evidence type="ECO:0000313" key="18">
    <source>
        <dbReference type="Proteomes" id="UP000694701"/>
    </source>
</evidence>
<dbReference type="InterPro" id="IPR026910">
    <property type="entry name" value="Shisa"/>
</dbReference>
<keyword evidence="4" id="KW-0053">Apoptosis</keyword>
<dbReference type="Pfam" id="PF13908">
    <property type="entry name" value="Shisa_N"/>
    <property type="match status" value="1"/>
</dbReference>
<reference evidence="17" key="1">
    <citation type="submission" date="2025-08" db="UniProtKB">
        <authorList>
            <consortium name="Ensembl"/>
        </authorList>
    </citation>
    <scope>IDENTIFICATION</scope>
</reference>
<keyword evidence="7 14" id="KW-0472">Membrane</keyword>
<evidence type="ECO:0000256" key="11">
    <source>
        <dbReference type="ARBA" id="ARBA00040441"/>
    </source>
</evidence>
<feature type="region of interest" description="Disordered" evidence="13">
    <location>
        <begin position="151"/>
        <end position="210"/>
    </location>
</feature>
<comment type="subcellular location">
    <subcellularLocation>
        <location evidence="1">Endoplasmic reticulum membrane</location>
        <topology evidence="1">Single-pass type I membrane protein</topology>
    </subcellularLocation>
    <subcellularLocation>
        <location evidence="2">Nucleus membrane</location>
    </subcellularLocation>
</comment>
<evidence type="ECO:0000256" key="6">
    <source>
        <dbReference type="ARBA" id="ARBA00022989"/>
    </source>
</evidence>
<dbReference type="AlphaFoldDB" id="A0A8C2KEG0"/>
<evidence type="ECO:0000256" key="10">
    <source>
        <dbReference type="ARBA" id="ARBA00038108"/>
    </source>
</evidence>
<keyword evidence="3 14" id="KW-0812">Transmembrane</keyword>
<evidence type="ECO:0000256" key="2">
    <source>
        <dbReference type="ARBA" id="ARBA00004126"/>
    </source>
</evidence>
<sequence length="210" mass="23100">MASTLAVLLLLSAGLFTVTVGFGDDCQGYFTRNNEYKPSIDCGFWEHCCGTCDNRFCCFYSDPMLSAFKQNLCNINVSIAIGLSVVGVVVFIILFITCCCCPCCCIYRMCRKPRPVVQTHVTTVMNTQSIQPQPVMQEVQYTQYQPVPTQPSYGGQPMQTGPYQEQSNAPGPPPSYDMATSPGYPTIQGAYDGDQAMYPMQPPAQPDKLS</sequence>